<dbReference type="EMBL" id="PFBV01000001">
    <property type="protein sequence ID" value="PIT88795.1"/>
    <property type="molecule type" value="Genomic_DNA"/>
</dbReference>
<evidence type="ECO:0000313" key="2">
    <source>
        <dbReference type="Proteomes" id="UP000231426"/>
    </source>
</evidence>
<gene>
    <name evidence="1" type="ORF">COU29_00225</name>
</gene>
<evidence type="ECO:0000313" key="1">
    <source>
        <dbReference type="EMBL" id="PIT88795.1"/>
    </source>
</evidence>
<reference evidence="2" key="1">
    <citation type="submission" date="2017-09" db="EMBL/GenBank/DDBJ databases">
        <title>Depth-based differentiation of microbial function through sediment-hosted aquifers and enrichment of novel symbionts in the deep terrestrial subsurface.</title>
        <authorList>
            <person name="Probst A.J."/>
            <person name="Ladd B."/>
            <person name="Jarett J.K."/>
            <person name="Geller-Mcgrath D.E."/>
            <person name="Sieber C.M.K."/>
            <person name="Emerson J.B."/>
            <person name="Anantharaman K."/>
            <person name="Thomas B.C."/>
            <person name="Malmstrom R."/>
            <person name="Stieglmeier M."/>
            <person name="Klingl A."/>
            <person name="Woyke T."/>
            <person name="Ryan C.M."/>
            <person name="Banfield J.F."/>
        </authorList>
    </citation>
    <scope>NUCLEOTIDE SEQUENCE [LARGE SCALE GENOMIC DNA]</scope>
</reference>
<dbReference type="Proteomes" id="UP000231426">
    <property type="component" value="Unassembled WGS sequence"/>
</dbReference>
<accession>A0A2M6W7T5</accession>
<protein>
    <submittedName>
        <fullName evidence="1">Uncharacterized protein</fullName>
    </submittedName>
</protein>
<dbReference type="AlphaFoldDB" id="A0A2M6W7T5"/>
<proteinExistence type="predicted"/>
<organism evidence="1 2">
    <name type="scientific">Candidatus Magasanikbacteria bacterium CG10_big_fil_rev_8_21_14_0_10_36_32</name>
    <dbReference type="NCBI Taxonomy" id="1974646"/>
    <lineage>
        <taxon>Bacteria</taxon>
        <taxon>Candidatus Magasanikiibacteriota</taxon>
    </lineage>
</organism>
<comment type="caution">
    <text evidence="1">The sequence shown here is derived from an EMBL/GenBank/DDBJ whole genome shotgun (WGS) entry which is preliminary data.</text>
</comment>
<name>A0A2M6W7T5_9BACT</name>
<sequence length="187" mass="21674">MKQLKIKIPLDNKIIASAMILSLSIRIGREMFEIDKILEDGIFETKRRSANVSNFNPPCRLPDDIFARQPESVFSCFERDLIFFRIVAGGYDLNFRFGHIEHLMSSDSVPTANGNQVQKILDREICLRMSFSDWCHHYFPLVFNRLALATGLYKKNLITYHNKFSIYSQLAIIAHFEGFVKLIIKIP</sequence>